<dbReference type="STRING" id="1548.CSCA_1094"/>
<dbReference type="Gene3D" id="3.40.190.10">
    <property type="entry name" value="Periplasmic binding protein-like II"/>
    <property type="match status" value="2"/>
</dbReference>
<dbReference type="Pfam" id="PF00126">
    <property type="entry name" value="HTH_1"/>
    <property type="match status" value="1"/>
</dbReference>
<dbReference type="KEGG" id="csq:CSCA_1094"/>
<reference evidence="6 7" key="1">
    <citation type="journal article" date="2015" name="J. Biotechnol.">
        <title>Complete genome sequence of a malodorant-producing acetogen, Clostridium scatologenes ATCC 25775(T).</title>
        <authorList>
            <person name="Zhu Z."/>
            <person name="Guo T."/>
            <person name="Zheng H."/>
            <person name="Song T."/>
            <person name="Ouyang P."/>
            <person name="Xie J."/>
        </authorList>
    </citation>
    <scope>NUCLEOTIDE SEQUENCE [LARGE SCALE GENOMIC DNA]</scope>
    <source>
        <strain evidence="6 7">ATCC 25775</strain>
    </source>
</reference>
<sequence>MNYKKITLLQIEYFLAVARHLNFTEAAKSLYVSQPSLSKQIAILENEIGIQLFFRTKRDVRLTSAGMVLFKETRGVIELIENSIEKCRKADLCKNSTITIGCLDAMDTSAFLSPIIKKFREKYHSINIVLERHSFRVLREKFINGTLDVIFTLSFEIDDSLGILSDIVYKGNGYIIMEASHQLINKNNLTLEDFKDENFIMIERDESPKGFDGIISLCKTHGFTPKIVKQLPNVESLILCVESGLGVALLDSNIRLYDNPNIKGVKIGEDFISYIMVWKKENMNTAVSLFTNSVLSEVAIQK</sequence>
<evidence type="ECO:0000259" key="5">
    <source>
        <dbReference type="PROSITE" id="PS50931"/>
    </source>
</evidence>
<keyword evidence="3" id="KW-0238">DNA-binding</keyword>
<dbReference type="AlphaFoldDB" id="A0A0E3M6Z7"/>
<dbReference type="HOGENOM" id="CLU_039613_6_2_9"/>
<keyword evidence="4" id="KW-0804">Transcription</keyword>
<dbReference type="InterPro" id="IPR036390">
    <property type="entry name" value="WH_DNA-bd_sf"/>
</dbReference>
<dbReference type="SUPFAM" id="SSF53850">
    <property type="entry name" value="Periplasmic binding protein-like II"/>
    <property type="match status" value="1"/>
</dbReference>
<dbReference type="Pfam" id="PF03466">
    <property type="entry name" value="LysR_substrate"/>
    <property type="match status" value="1"/>
</dbReference>
<evidence type="ECO:0000256" key="4">
    <source>
        <dbReference type="ARBA" id="ARBA00023163"/>
    </source>
</evidence>
<keyword evidence="7" id="KW-1185">Reference proteome</keyword>
<evidence type="ECO:0000313" key="6">
    <source>
        <dbReference type="EMBL" id="AKA68219.1"/>
    </source>
</evidence>
<evidence type="ECO:0000256" key="2">
    <source>
        <dbReference type="ARBA" id="ARBA00023015"/>
    </source>
</evidence>
<name>A0A0E3M6Z7_CLOSL</name>
<dbReference type="InterPro" id="IPR000847">
    <property type="entry name" value="LysR_HTH_N"/>
</dbReference>
<protein>
    <submittedName>
        <fullName evidence="6">LysR family transcriptional regulator</fullName>
    </submittedName>
</protein>
<evidence type="ECO:0000256" key="3">
    <source>
        <dbReference type="ARBA" id="ARBA00023125"/>
    </source>
</evidence>
<dbReference type="Proteomes" id="UP000033115">
    <property type="component" value="Chromosome"/>
</dbReference>
<dbReference type="PANTHER" id="PTHR30346">
    <property type="entry name" value="TRANSCRIPTIONAL DUAL REGULATOR HCAR-RELATED"/>
    <property type="match status" value="1"/>
</dbReference>
<dbReference type="GO" id="GO:0003700">
    <property type="term" value="F:DNA-binding transcription factor activity"/>
    <property type="evidence" value="ECO:0007669"/>
    <property type="project" value="InterPro"/>
</dbReference>
<dbReference type="CDD" id="cd05466">
    <property type="entry name" value="PBP2_LTTR_substrate"/>
    <property type="match status" value="1"/>
</dbReference>
<dbReference type="InterPro" id="IPR005119">
    <property type="entry name" value="LysR_subst-bd"/>
</dbReference>
<dbReference type="GO" id="GO:0003677">
    <property type="term" value="F:DNA binding"/>
    <property type="evidence" value="ECO:0007669"/>
    <property type="project" value="UniProtKB-KW"/>
</dbReference>
<proteinExistence type="inferred from homology"/>
<organism evidence="6 7">
    <name type="scientific">Clostridium scatologenes</name>
    <dbReference type="NCBI Taxonomy" id="1548"/>
    <lineage>
        <taxon>Bacteria</taxon>
        <taxon>Bacillati</taxon>
        <taxon>Bacillota</taxon>
        <taxon>Clostridia</taxon>
        <taxon>Eubacteriales</taxon>
        <taxon>Clostridiaceae</taxon>
        <taxon>Clostridium</taxon>
    </lineage>
</organism>
<dbReference type="SUPFAM" id="SSF46785">
    <property type="entry name" value="Winged helix' DNA-binding domain"/>
    <property type="match status" value="1"/>
</dbReference>
<feature type="domain" description="HTH lysR-type" evidence="5">
    <location>
        <begin position="6"/>
        <end position="63"/>
    </location>
</feature>
<evidence type="ECO:0000313" key="7">
    <source>
        <dbReference type="Proteomes" id="UP000033115"/>
    </source>
</evidence>
<evidence type="ECO:0000256" key="1">
    <source>
        <dbReference type="ARBA" id="ARBA00009437"/>
    </source>
</evidence>
<dbReference type="EMBL" id="CP009933">
    <property type="protein sequence ID" value="AKA68219.1"/>
    <property type="molecule type" value="Genomic_DNA"/>
</dbReference>
<dbReference type="GO" id="GO:0032993">
    <property type="term" value="C:protein-DNA complex"/>
    <property type="evidence" value="ECO:0007669"/>
    <property type="project" value="TreeGrafter"/>
</dbReference>
<gene>
    <name evidence="6" type="ORF">CSCA_1094</name>
</gene>
<dbReference type="PROSITE" id="PS50931">
    <property type="entry name" value="HTH_LYSR"/>
    <property type="match status" value="1"/>
</dbReference>
<dbReference type="PANTHER" id="PTHR30346:SF0">
    <property type="entry name" value="HCA OPERON TRANSCRIPTIONAL ACTIVATOR HCAR"/>
    <property type="match status" value="1"/>
</dbReference>
<accession>A0A0E3M6Z7</accession>
<dbReference type="PRINTS" id="PR00039">
    <property type="entry name" value="HTHLYSR"/>
</dbReference>
<keyword evidence="2" id="KW-0805">Transcription regulation</keyword>
<comment type="similarity">
    <text evidence="1">Belongs to the LysR transcriptional regulatory family.</text>
</comment>
<dbReference type="InterPro" id="IPR036388">
    <property type="entry name" value="WH-like_DNA-bd_sf"/>
</dbReference>
<dbReference type="FunFam" id="1.10.10.10:FF:000001">
    <property type="entry name" value="LysR family transcriptional regulator"/>
    <property type="match status" value="1"/>
</dbReference>
<dbReference type="Gene3D" id="1.10.10.10">
    <property type="entry name" value="Winged helix-like DNA-binding domain superfamily/Winged helix DNA-binding domain"/>
    <property type="match status" value="1"/>
</dbReference>
<dbReference type="RefSeq" id="WP_029159704.1">
    <property type="nucleotide sequence ID" value="NZ_CP009933.1"/>
</dbReference>